<comment type="caution">
    <text evidence="1">The sequence shown here is derived from an EMBL/GenBank/DDBJ whole genome shotgun (WGS) entry which is preliminary data.</text>
</comment>
<organism evidence="1 2">
    <name type="scientific">Pelomonas lactea</name>
    <dbReference type="NCBI Taxonomy" id="3299030"/>
    <lineage>
        <taxon>Bacteria</taxon>
        <taxon>Pseudomonadati</taxon>
        <taxon>Pseudomonadota</taxon>
        <taxon>Betaproteobacteria</taxon>
        <taxon>Burkholderiales</taxon>
        <taxon>Sphaerotilaceae</taxon>
        <taxon>Roseateles</taxon>
    </lineage>
</organism>
<accession>A0ABW7GPM4</accession>
<sequence>MKKRRQLAVMVAAVLLAWGGRLAATAEGSRVALYLADAAAARP</sequence>
<evidence type="ECO:0000313" key="2">
    <source>
        <dbReference type="Proteomes" id="UP001606302"/>
    </source>
</evidence>
<name>A0ABW7GPM4_9BURK</name>
<dbReference type="RefSeq" id="WP_394513141.1">
    <property type="nucleotide sequence ID" value="NZ_JBIGHX010000008.1"/>
</dbReference>
<protein>
    <submittedName>
        <fullName evidence="1">Uncharacterized protein</fullName>
    </submittedName>
</protein>
<dbReference type="EMBL" id="JBIGHX010000008">
    <property type="protein sequence ID" value="MFG6463917.1"/>
    <property type="molecule type" value="Genomic_DNA"/>
</dbReference>
<reference evidence="1 2" key="1">
    <citation type="submission" date="2024-08" db="EMBL/GenBank/DDBJ databases">
        <authorList>
            <person name="Lu H."/>
        </authorList>
    </citation>
    <scope>NUCLEOTIDE SEQUENCE [LARGE SCALE GENOMIC DNA]</scope>
    <source>
        <strain evidence="1 2">DXS20W</strain>
    </source>
</reference>
<dbReference type="Proteomes" id="UP001606302">
    <property type="component" value="Unassembled WGS sequence"/>
</dbReference>
<evidence type="ECO:0000313" key="1">
    <source>
        <dbReference type="EMBL" id="MFG6463917.1"/>
    </source>
</evidence>
<proteinExistence type="predicted"/>
<gene>
    <name evidence="1" type="ORF">ACG04Q_20245</name>
</gene>
<keyword evidence="2" id="KW-1185">Reference proteome</keyword>